<dbReference type="Proteomes" id="UP000000657">
    <property type="component" value="Chromosome"/>
</dbReference>
<evidence type="ECO:0000313" key="2">
    <source>
        <dbReference type="EMBL" id="CAJ58793.1"/>
    </source>
</evidence>
<reference evidence="2 3" key="1">
    <citation type="journal article" date="2007" name="Genome Res.">
        <title>Genome characteristics of facultatively symbiotic Frankia sp. strains reflect host range and host plant biogeography.</title>
        <authorList>
            <person name="Normand P."/>
            <person name="Lapierre P."/>
            <person name="Tisa L.S."/>
            <person name="Gogarten J.P."/>
            <person name="Alloisio N."/>
            <person name="Bagnarol E."/>
            <person name="Bassi C.A."/>
            <person name="Berry A.M."/>
            <person name="Bickhart D.M."/>
            <person name="Choisne N."/>
            <person name="Couloux A."/>
            <person name="Cournoyer B."/>
            <person name="Cruveiller S."/>
            <person name="Daubin V."/>
            <person name="Demange N."/>
            <person name="Francino M.P."/>
            <person name="Goltsman E."/>
            <person name="Huang Y."/>
            <person name="Kopp O.R."/>
            <person name="Labarre L."/>
            <person name="Lapidus A."/>
            <person name="Lavire C."/>
            <person name="Marechal J."/>
            <person name="Martinez M."/>
            <person name="Mastronunzio J.E."/>
            <person name="Mullin B.C."/>
            <person name="Niemann J."/>
            <person name="Pujic P."/>
            <person name="Rawnsley T."/>
            <person name="Rouy Z."/>
            <person name="Schenowitz C."/>
            <person name="Sellstedt A."/>
            <person name="Tavares F."/>
            <person name="Tomkins J.P."/>
            <person name="Vallenet D."/>
            <person name="Valverde C."/>
            <person name="Wall L.G."/>
            <person name="Wang Y."/>
            <person name="Medigue C."/>
            <person name="Benson D.R."/>
        </authorList>
    </citation>
    <scope>NUCLEOTIDE SEQUENCE [LARGE SCALE GENOMIC DNA]</scope>
    <source>
        <strain evidence="3">DSM 45986 / CECT 9034 / ACN14a</strain>
    </source>
</reference>
<dbReference type="STRING" id="326424.FRAAL0112"/>
<gene>
    <name evidence="2" type="ordered locus">FRAAL0112</name>
</gene>
<keyword evidence="3" id="KW-1185">Reference proteome</keyword>
<evidence type="ECO:0000256" key="1">
    <source>
        <dbReference type="SAM" id="MobiDB-lite"/>
    </source>
</evidence>
<dbReference type="HOGENOM" id="CLU_2915798_0_0_11"/>
<protein>
    <submittedName>
        <fullName evidence="2">Uncharacterized protein</fullName>
    </submittedName>
</protein>
<feature type="region of interest" description="Disordered" evidence="1">
    <location>
        <begin position="1"/>
        <end position="61"/>
    </location>
</feature>
<evidence type="ECO:0000313" key="3">
    <source>
        <dbReference type="Proteomes" id="UP000000657"/>
    </source>
</evidence>
<dbReference type="AlphaFoldDB" id="Q0RUE8"/>
<name>Q0RUE8_FRAAA</name>
<proteinExistence type="predicted"/>
<dbReference type="KEGG" id="fal:FRAAL0112"/>
<sequence>MRLTDHAHVQPRTARLGKNHVSQQTGVSAPYPDARPGWGQSRHQRHRHRERSPACPSRSAH</sequence>
<accession>Q0RUE8</accession>
<organism evidence="2 3">
    <name type="scientific">Frankia alni (strain DSM 45986 / CECT 9034 / ACN14a)</name>
    <dbReference type="NCBI Taxonomy" id="326424"/>
    <lineage>
        <taxon>Bacteria</taxon>
        <taxon>Bacillati</taxon>
        <taxon>Actinomycetota</taxon>
        <taxon>Actinomycetes</taxon>
        <taxon>Frankiales</taxon>
        <taxon>Frankiaceae</taxon>
        <taxon>Frankia</taxon>
    </lineage>
</organism>
<dbReference type="EMBL" id="CT573213">
    <property type="protein sequence ID" value="CAJ58793.1"/>
    <property type="molecule type" value="Genomic_DNA"/>
</dbReference>